<name>A0A4D6KSI7_VIGUN</name>
<dbReference type="Proteomes" id="UP000501690">
    <property type="component" value="Linkage Group LG1"/>
</dbReference>
<dbReference type="AlphaFoldDB" id="A0A4D6KSI7"/>
<protein>
    <submittedName>
        <fullName evidence="2">Uncharacterized protein</fullName>
    </submittedName>
</protein>
<proteinExistence type="predicted"/>
<feature type="region of interest" description="Disordered" evidence="1">
    <location>
        <begin position="33"/>
        <end position="54"/>
    </location>
</feature>
<gene>
    <name evidence="2" type="ORF">DEO72_LG1g1728</name>
</gene>
<sequence length="99" mass="10949">MHVPLASSPKVPSLIPQQLCQPSTTARVSPASYCETTTTPHGVTTSHHTTTPTARHLRARHHIHSDTKSHHAKQRLQRCINFRQATVIAQPPLTLNIPL</sequence>
<reference evidence="2 3" key="1">
    <citation type="submission" date="2019-04" db="EMBL/GenBank/DDBJ databases">
        <title>An improved genome assembly and genetic linkage map for asparagus bean, Vigna unguiculata ssp. sesquipedialis.</title>
        <authorList>
            <person name="Xia Q."/>
            <person name="Zhang R."/>
            <person name="Dong Y."/>
        </authorList>
    </citation>
    <scope>NUCLEOTIDE SEQUENCE [LARGE SCALE GENOMIC DNA]</scope>
    <source>
        <tissue evidence="2">Leaf</tissue>
    </source>
</reference>
<dbReference type="EMBL" id="CP039345">
    <property type="protein sequence ID" value="QCD78099.1"/>
    <property type="molecule type" value="Genomic_DNA"/>
</dbReference>
<evidence type="ECO:0000256" key="1">
    <source>
        <dbReference type="SAM" id="MobiDB-lite"/>
    </source>
</evidence>
<evidence type="ECO:0000313" key="2">
    <source>
        <dbReference type="EMBL" id="QCD78099.1"/>
    </source>
</evidence>
<organism evidence="2 3">
    <name type="scientific">Vigna unguiculata</name>
    <name type="common">Cowpea</name>
    <dbReference type="NCBI Taxonomy" id="3917"/>
    <lineage>
        <taxon>Eukaryota</taxon>
        <taxon>Viridiplantae</taxon>
        <taxon>Streptophyta</taxon>
        <taxon>Embryophyta</taxon>
        <taxon>Tracheophyta</taxon>
        <taxon>Spermatophyta</taxon>
        <taxon>Magnoliopsida</taxon>
        <taxon>eudicotyledons</taxon>
        <taxon>Gunneridae</taxon>
        <taxon>Pentapetalae</taxon>
        <taxon>rosids</taxon>
        <taxon>fabids</taxon>
        <taxon>Fabales</taxon>
        <taxon>Fabaceae</taxon>
        <taxon>Papilionoideae</taxon>
        <taxon>50 kb inversion clade</taxon>
        <taxon>NPAAA clade</taxon>
        <taxon>indigoferoid/millettioid clade</taxon>
        <taxon>Phaseoleae</taxon>
        <taxon>Vigna</taxon>
    </lineage>
</organism>
<keyword evidence="3" id="KW-1185">Reference proteome</keyword>
<accession>A0A4D6KSI7</accession>
<feature type="compositionally biased region" description="Low complexity" evidence="1">
    <location>
        <begin position="36"/>
        <end position="53"/>
    </location>
</feature>
<evidence type="ECO:0000313" key="3">
    <source>
        <dbReference type="Proteomes" id="UP000501690"/>
    </source>
</evidence>